<name>A0A4R6YG72_9HYPH</name>
<evidence type="ECO:0000313" key="2">
    <source>
        <dbReference type="Proteomes" id="UP000294958"/>
    </source>
</evidence>
<keyword evidence="2" id="KW-1185">Reference proteome</keyword>
<accession>A0A4R6YG72</accession>
<dbReference type="AlphaFoldDB" id="A0A4R6YG72"/>
<dbReference type="RefSeq" id="WP_245514545.1">
    <property type="nucleotide sequence ID" value="NZ_SNZF01000009.1"/>
</dbReference>
<sequence>MAALTTAGDLREVIDIQNYVEVDDGYGGVIQEWQTAFTAPARIQILRGTETVMAARLAGTQTIAITMRWQPAMADVTPAWRAKNGRTGTMYNIRSVEPDERRAWVNLLVESGVPA</sequence>
<dbReference type="EMBL" id="SNZF01000009">
    <property type="protein sequence ID" value="TDR35466.1"/>
    <property type="molecule type" value="Genomic_DNA"/>
</dbReference>
<organism evidence="1 2">
    <name type="scientific">Aquamicrobium defluvii</name>
    <dbReference type="NCBI Taxonomy" id="69279"/>
    <lineage>
        <taxon>Bacteria</taxon>
        <taxon>Pseudomonadati</taxon>
        <taxon>Pseudomonadota</taxon>
        <taxon>Alphaproteobacteria</taxon>
        <taxon>Hyphomicrobiales</taxon>
        <taxon>Phyllobacteriaceae</taxon>
        <taxon>Aquamicrobium</taxon>
    </lineage>
</organism>
<gene>
    <name evidence="1" type="ORF">DES43_109104</name>
</gene>
<comment type="caution">
    <text evidence="1">The sequence shown here is derived from an EMBL/GenBank/DDBJ whole genome shotgun (WGS) entry which is preliminary data.</text>
</comment>
<dbReference type="InterPro" id="IPR038666">
    <property type="entry name" value="SSP1_head-tail_sf"/>
</dbReference>
<protein>
    <submittedName>
        <fullName evidence="1">SPP1 family predicted phage head-tail adaptor</fullName>
    </submittedName>
</protein>
<evidence type="ECO:0000313" key="1">
    <source>
        <dbReference type="EMBL" id="TDR35466.1"/>
    </source>
</evidence>
<proteinExistence type="predicted"/>
<dbReference type="Proteomes" id="UP000294958">
    <property type="component" value="Unassembled WGS sequence"/>
</dbReference>
<dbReference type="NCBIfam" id="TIGR01563">
    <property type="entry name" value="gp16_SPP1"/>
    <property type="match status" value="1"/>
</dbReference>
<reference evidence="1 2" key="1">
    <citation type="submission" date="2019-03" db="EMBL/GenBank/DDBJ databases">
        <title>Genomic Encyclopedia of Type Strains, Phase IV (KMG-IV): sequencing the most valuable type-strain genomes for metagenomic binning, comparative biology and taxonomic classification.</title>
        <authorList>
            <person name="Goeker M."/>
        </authorList>
    </citation>
    <scope>NUCLEOTIDE SEQUENCE [LARGE SCALE GENOMIC DNA]</scope>
    <source>
        <strain evidence="1 2">DSM 11603</strain>
    </source>
</reference>
<dbReference type="Gene3D" id="2.40.10.270">
    <property type="entry name" value="Bacteriophage SPP1 head-tail adaptor protein"/>
    <property type="match status" value="1"/>
</dbReference>
<dbReference type="Pfam" id="PF05521">
    <property type="entry name" value="Phage_HCP"/>
    <property type="match status" value="1"/>
</dbReference>
<dbReference type="InterPro" id="IPR008767">
    <property type="entry name" value="Phage_SPP1_head-tail_adaptor"/>
</dbReference>